<dbReference type="PROSITE" id="PS51257">
    <property type="entry name" value="PROKAR_LIPOPROTEIN"/>
    <property type="match status" value="1"/>
</dbReference>
<dbReference type="KEGG" id="lua:D4A81_09450"/>
<organism evidence="1 2">
    <name type="scientific">Lachnoanaerobaculum umeaense</name>
    <dbReference type="NCBI Taxonomy" id="617123"/>
    <lineage>
        <taxon>Bacteria</taxon>
        <taxon>Bacillati</taxon>
        <taxon>Bacillota</taxon>
        <taxon>Clostridia</taxon>
        <taxon>Lachnospirales</taxon>
        <taxon>Lachnospiraceae</taxon>
        <taxon>Lachnoanaerobaculum</taxon>
    </lineage>
</organism>
<protein>
    <submittedName>
        <fullName evidence="1">Uncharacterized protein</fullName>
    </submittedName>
</protein>
<evidence type="ECO:0000313" key="2">
    <source>
        <dbReference type="Proteomes" id="UP000265562"/>
    </source>
</evidence>
<evidence type="ECO:0000313" key="1">
    <source>
        <dbReference type="EMBL" id="AYB00143.1"/>
    </source>
</evidence>
<dbReference type="RefSeq" id="WP_111525343.1">
    <property type="nucleotide sequence ID" value="NZ_CP032364.1"/>
</dbReference>
<dbReference type="OrthoDB" id="5637at2"/>
<gene>
    <name evidence="1" type="ORF">D4A81_09450</name>
</gene>
<dbReference type="AlphaFoldDB" id="A0A385Q1F1"/>
<dbReference type="EMBL" id="CP032364">
    <property type="protein sequence ID" value="AYB00143.1"/>
    <property type="molecule type" value="Genomic_DNA"/>
</dbReference>
<sequence length="476" mass="53584">MKKGLIYLLPVMCLLAGCGKNTSISINTDKVEGAVGITEENSQVDDKDTQNIVQMIKAHVFYKTTDGQNKIPQIELEGNEQLRNIIEEINTYRVNEYASMDLTRADTNVLSLFIDSVVFDEGELISGINIDSNTGKELKISDVLENGNGLYEKLVNDNDFLEEYEDDIDDFSEKLKTVLTNFEAFDNDVNKDYNIAWTLGNNGMQIYMIGKNDGIDNMVVIPLEYAIYSEYFKNDILKLPSDYAFEVLPDRETRVNIDGKVRTVEVGEEIGEYGISEKIEVKIGGEQRTYQDGVSYGISKAYILQKDNNAYLYLELQYDNDYRNISIIDLNKNGDMIAIQESFANTSLLDPNEFYLGDRIFTISSLGVDRKYTLGEDGKPKTIEDYYNITTPITLSTKIDLNGKALDGLNGKEIGDFELPVGILLIPVGTDNKTFTDYKLSDESIVRIPMEQSSEYGFIIEGKNVEDVFDGTFFAG</sequence>
<accession>A0A385Q1F1</accession>
<proteinExistence type="predicted"/>
<keyword evidence="2" id="KW-1185">Reference proteome</keyword>
<reference evidence="1 2" key="1">
    <citation type="submission" date="2018-09" db="EMBL/GenBank/DDBJ databases">
        <title>Genome sequencing of Lachnoanaerobaculum umeaense DSM 23576.</title>
        <authorList>
            <person name="Kook J.-K."/>
            <person name="Park S.-N."/>
            <person name="Lim Y.K."/>
        </authorList>
    </citation>
    <scope>NUCLEOTIDE SEQUENCE [LARGE SCALE GENOMIC DNA]</scope>
    <source>
        <strain evidence="2">DSM 23576 \ CCUG 58757</strain>
    </source>
</reference>
<dbReference type="Proteomes" id="UP000265562">
    <property type="component" value="Chromosome"/>
</dbReference>
<name>A0A385Q1F1_9FIRM</name>